<gene>
    <name evidence="2" type="ORF">IAC96_12305</name>
</gene>
<feature type="transmembrane region" description="Helical" evidence="1">
    <location>
        <begin position="31"/>
        <end position="53"/>
    </location>
</feature>
<sequence length="62" mass="6857">MSVIVNGGKIAWTCILCKAMLNIGALERDEMFIICVLLIFFIWLIGSGLIIMIEKVIDNAAD</sequence>
<organism evidence="2 3">
    <name type="scientific">Candidatus Fimimorpha faecalis</name>
    <dbReference type="NCBI Taxonomy" id="2840824"/>
    <lineage>
        <taxon>Bacteria</taxon>
        <taxon>Bacillati</taxon>
        <taxon>Bacillota</taxon>
        <taxon>Clostridia</taxon>
        <taxon>Eubacteriales</taxon>
        <taxon>Candidatus Fimimorpha</taxon>
    </lineage>
</organism>
<reference evidence="2" key="1">
    <citation type="submission" date="2020-10" db="EMBL/GenBank/DDBJ databases">
        <authorList>
            <person name="Gilroy R."/>
        </authorList>
    </citation>
    <scope>NUCLEOTIDE SEQUENCE</scope>
    <source>
        <strain evidence="2">ChiW13-3771</strain>
    </source>
</reference>
<dbReference type="EMBL" id="DVHN01000172">
    <property type="protein sequence ID" value="HIR89718.1"/>
    <property type="molecule type" value="Genomic_DNA"/>
</dbReference>
<dbReference type="AlphaFoldDB" id="A0A9D1EGV7"/>
<reference evidence="2" key="2">
    <citation type="journal article" date="2021" name="PeerJ">
        <title>Extensive microbial diversity within the chicken gut microbiome revealed by metagenomics and culture.</title>
        <authorList>
            <person name="Gilroy R."/>
            <person name="Ravi A."/>
            <person name="Getino M."/>
            <person name="Pursley I."/>
            <person name="Horton D.L."/>
            <person name="Alikhan N.F."/>
            <person name="Baker D."/>
            <person name="Gharbi K."/>
            <person name="Hall N."/>
            <person name="Watson M."/>
            <person name="Adriaenssens E.M."/>
            <person name="Foster-Nyarko E."/>
            <person name="Jarju S."/>
            <person name="Secka A."/>
            <person name="Antonio M."/>
            <person name="Oren A."/>
            <person name="Chaudhuri R.R."/>
            <person name="La Ragione R."/>
            <person name="Hildebrand F."/>
            <person name="Pallen M.J."/>
        </authorList>
    </citation>
    <scope>NUCLEOTIDE SEQUENCE</scope>
    <source>
        <strain evidence="2">ChiW13-3771</strain>
    </source>
</reference>
<keyword evidence="1" id="KW-0812">Transmembrane</keyword>
<evidence type="ECO:0000256" key="1">
    <source>
        <dbReference type="SAM" id="Phobius"/>
    </source>
</evidence>
<keyword evidence="1" id="KW-0472">Membrane</keyword>
<dbReference type="Proteomes" id="UP000824201">
    <property type="component" value="Unassembled WGS sequence"/>
</dbReference>
<keyword evidence="1" id="KW-1133">Transmembrane helix</keyword>
<protein>
    <submittedName>
        <fullName evidence="2">Uncharacterized protein</fullName>
    </submittedName>
</protein>
<proteinExistence type="predicted"/>
<comment type="caution">
    <text evidence="2">The sequence shown here is derived from an EMBL/GenBank/DDBJ whole genome shotgun (WGS) entry which is preliminary data.</text>
</comment>
<evidence type="ECO:0000313" key="3">
    <source>
        <dbReference type="Proteomes" id="UP000824201"/>
    </source>
</evidence>
<evidence type="ECO:0000313" key="2">
    <source>
        <dbReference type="EMBL" id="HIR89718.1"/>
    </source>
</evidence>
<name>A0A9D1EGV7_9FIRM</name>
<accession>A0A9D1EGV7</accession>